<dbReference type="Proteomes" id="UP001054821">
    <property type="component" value="Chromosome 2"/>
</dbReference>
<evidence type="ECO:0000256" key="9">
    <source>
        <dbReference type="ARBA" id="ARBA00026138"/>
    </source>
</evidence>
<reference evidence="13 14" key="1">
    <citation type="journal article" date="2022" name="G3 (Bethesda)">
        <title>Whole-genome sequence and methylome profiling of the almond [Prunus dulcis (Mill.) D.A. Webb] cultivar 'Nonpareil'.</title>
        <authorList>
            <person name="D'Amico-Willman K.M."/>
            <person name="Ouma W.Z."/>
            <person name="Meulia T."/>
            <person name="Sideli G.M."/>
            <person name="Gradziel T.M."/>
            <person name="Fresnedo-Ramirez J."/>
        </authorList>
    </citation>
    <scope>NUCLEOTIDE SEQUENCE [LARGE SCALE GENOMIC DNA]</scope>
    <source>
        <strain evidence="13">Clone GOH B32 T37-40</strain>
    </source>
</reference>
<dbReference type="PRINTS" id="PR00363">
    <property type="entry name" value="CYTOCHROMEB5"/>
</dbReference>
<dbReference type="GO" id="GO:0016020">
    <property type="term" value="C:membrane"/>
    <property type="evidence" value="ECO:0007669"/>
    <property type="project" value="UniProtKB-SubCell"/>
</dbReference>
<dbReference type="AlphaFoldDB" id="A0AAD4WLX2"/>
<feature type="region of interest" description="Disordered" evidence="11">
    <location>
        <begin position="82"/>
        <end position="123"/>
    </location>
</feature>
<dbReference type="PROSITE" id="PS00191">
    <property type="entry name" value="CYTOCHROME_B5_1"/>
    <property type="match status" value="1"/>
</dbReference>
<feature type="region of interest" description="Disordered" evidence="11">
    <location>
        <begin position="163"/>
        <end position="184"/>
    </location>
</feature>
<organism evidence="13 14">
    <name type="scientific">Prunus dulcis</name>
    <name type="common">Almond</name>
    <name type="synonym">Amygdalus dulcis</name>
    <dbReference type="NCBI Taxonomy" id="3755"/>
    <lineage>
        <taxon>Eukaryota</taxon>
        <taxon>Viridiplantae</taxon>
        <taxon>Streptophyta</taxon>
        <taxon>Embryophyta</taxon>
        <taxon>Tracheophyta</taxon>
        <taxon>Spermatophyta</taxon>
        <taxon>Magnoliopsida</taxon>
        <taxon>eudicotyledons</taxon>
        <taxon>Gunneridae</taxon>
        <taxon>Pentapetalae</taxon>
        <taxon>rosids</taxon>
        <taxon>fabids</taxon>
        <taxon>Rosales</taxon>
        <taxon>Rosaceae</taxon>
        <taxon>Amygdaloideae</taxon>
        <taxon>Amygdaleae</taxon>
        <taxon>Prunus</taxon>
    </lineage>
</organism>
<comment type="similarity">
    <text evidence="8">Belongs to the TAC family.</text>
</comment>
<comment type="subcellular location">
    <subcellularLocation>
        <location evidence="1">Membrane</location>
    </subcellularLocation>
</comment>
<feature type="compositionally biased region" description="Acidic residues" evidence="11">
    <location>
        <begin position="99"/>
        <end position="121"/>
    </location>
</feature>
<dbReference type="InterPro" id="IPR018506">
    <property type="entry name" value="Cyt_B5_heme-BS"/>
</dbReference>
<dbReference type="InterPro" id="IPR001199">
    <property type="entry name" value="Cyt_B5-like_heme/steroid-bd"/>
</dbReference>
<dbReference type="PROSITE" id="PS50255">
    <property type="entry name" value="CYTOCHROME_B5_2"/>
    <property type="match status" value="1"/>
</dbReference>
<feature type="compositionally biased region" description="Polar residues" evidence="11">
    <location>
        <begin position="166"/>
        <end position="179"/>
    </location>
</feature>
<dbReference type="Pfam" id="PF00173">
    <property type="entry name" value="Cyt-b5"/>
    <property type="match status" value="1"/>
</dbReference>
<keyword evidence="4 10" id="KW-0812">Transmembrane</keyword>
<evidence type="ECO:0000256" key="6">
    <source>
        <dbReference type="ARBA" id="ARBA00023004"/>
    </source>
</evidence>
<evidence type="ECO:0000256" key="11">
    <source>
        <dbReference type="SAM" id="MobiDB-lite"/>
    </source>
</evidence>
<dbReference type="SUPFAM" id="SSF55856">
    <property type="entry name" value="Cytochrome b5-like heme/steroid binding domain"/>
    <property type="match status" value="1"/>
</dbReference>
<protein>
    <recommendedName>
        <fullName evidence="9">Protein TILLER ANGLE CONTROL 1</fullName>
    </recommendedName>
</protein>
<dbReference type="SMART" id="SM01117">
    <property type="entry name" value="Cyt-b5"/>
    <property type="match status" value="1"/>
</dbReference>
<keyword evidence="5 10" id="KW-0479">Metal-binding</keyword>
<keyword evidence="10" id="KW-1133">Transmembrane helix</keyword>
<evidence type="ECO:0000313" key="13">
    <source>
        <dbReference type="EMBL" id="KAI5345875.1"/>
    </source>
</evidence>
<dbReference type="PANTHER" id="PTHR38366:SF1">
    <property type="entry name" value="PROTEIN TILLER ANGLE CONTROL 1"/>
    <property type="match status" value="1"/>
</dbReference>
<evidence type="ECO:0000256" key="5">
    <source>
        <dbReference type="ARBA" id="ARBA00022723"/>
    </source>
</evidence>
<comment type="caution">
    <text evidence="13">The sequence shown here is derived from an EMBL/GenBank/DDBJ whole genome shotgun (WGS) entry which is preliminary data.</text>
</comment>
<gene>
    <name evidence="13" type="ORF">L3X38_013752</name>
</gene>
<keyword evidence="2" id="KW-0341">Growth regulation</keyword>
<keyword evidence="7 10" id="KW-0472">Membrane</keyword>
<dbReference type="GO" id="GO:0001763">
    <property type="term" value="P:morphogenesis of a branching structure"/>
    <property type="evidence" value="ECO:0007669"/>
    <property type="project" value="InterPro"/>
</dbReference>
<evidence type="ECO:0000256" key="8">
    <source>
        <dbReference type="ARBA" id="ARBA00025796"/>
    </source>
</evidence>
<dbReference type="EMBL" id="JAJFAZ020000002">
    <property type="protein sequence ID" value="KAI5345875.1"/>
    <property type="molecule type" value="Genomic_DNA"/>
</dbReference>
<dbReference type="Gene3D" id="3.10.120.10">
    <property type="entry name" value="Cytochrome b5-like heme/steroid binding domain"/>
    <property type="match status" value="1"/>
</dbReference>
<keyword evidence="14" id="KW-1185">Reference proteome</keyword>
<evidence type="ECO:0000313" key="14">
    <source>
        <dbReference type="Proteomes" id="UP001054821"/>
    </source>
</evidence>
<dbReference type="GO" id="GO:0020037">
    <property type="term" value="F:heme binding"/>
    <property type="evidence" value="ECO:0007669"/>
    <property type="project" value="UniProtKB-UniRule"/>
</dbReference>
<accession>A0AAD4WLX2</accession>
<dbReference type="PANTHER" id="PTHR38366">
    <property type="entry name" value="NAD-DEPENDENT PROTEIN DEACETYLASE HST1-LIKE PROTEIN"/>
    <property type="match status" value="1"/>
</dbReference>
<evidence type="ECO:0000256" key="2">
    <source>
        <dbReference type="ARBA" id="ARBA00022604"/>
    </source>
</evidence>
<proteinExistence type="inferred from homology"/>
<dbReference type="InterPro" id="IPR036400">
    <property type="entry name" value="Cyt_B5-like_heme/steroid_sf"/>
</dbReference>
<evidence type="ECO:0000256" key="7">
    <source>
        <dbReference type="ARBA" id="ARBA00023136"/>
    </source>
</evidence>
<evidence type="ECO:0000256" key="1">
    <source>
        <dbReference type="ARBA" id="ARBA00004370"/>
    </source>
</evidence>
<comment type="similarity">
    <text evidence="10">Belongs to the cytochrome b5 family.</text>
</comment>
<keyword evidence="6 10" id="KW-0408">Iron</keyword>
<evidence type="ECO:0000259" key="12">
    <source>
        <dbReference type="PROSITE" id="PS50255"/>
    </source>
</evidence>
<evidence type="ECO:0000256" key="3">
    <source>
        <dbReference type="ARBA" id="ARBA00022617"/>
    </source>
</evidence>
<feature type="transmembrane region" description="Helical" evidence="10">
    <location>
        <begin position="416"/>
        <end position="435"/>
    </location>
</feature>
<dbReference type="InterPro" id="IPR044989">
    <property type="entry name" value="TAC1"/>
</dbReference>
<evidence type="ECO:0000256" key="10">
    <source>
        <dbReference type="RuleBase" id="RU362121"/>
    </source>
</evidence>
<sequence>MKIFNWVHKRLHQRVVKDGFAGNVKKSELETNDKDTQAFLKQVGLVNVDGLDGWRDGILTIGTFGFDPLKPSTHQNEYVVLESEEDDQESHGFSHSGNDDDDDDDDDDDEHYDHSVEDEELNPLMFTTFEHSFEDIGSNFDAIVEKPADVILTVDGVPLTPFEGSSEISTKPDQSANDQSKNKKGQRITLADLFQADVPDVSQLKLDSGKVEPEMEKKMNARTRSGLAFAKKLIPRVKDDSSPIKNMQRLMRRMLKRKIHPAELEVKIHKSDGQKQPSAVELISNVENDAYESVSLLPIQEAAAGMASDSQVYHFDEVAKHNHKKDCWIIISGKVYNVTPFLEDHPGGDEVLLLAVEKDATDDFNDVGHSDSAKEQMEKFYVGKVDTSTIPEQPSYKLPAQTTPPSGQSSGFVVKLLQFLLPLLILGAAFALQYYGKKK</sequence>
<dbReference type="FunFam" id="3.10.120.10:FF:000002">
    <property type="entry name" value="Cytochrome b5 type B"/>
    <property type="match status" value="1"/>
</dbReference>
<keyword evidence="3 10" id="KW-0349">Heme</keyword>
<evidence type="ECO:0000256" key="4">
    <source>
        <dbReference type="ARBA" id="ARBA00022692"/>
    </source>
</evidence>
<name>A0AAD4WLX2_PRUDU</name>
<feature type="domain" description="Cytochrome b5 heme-binding" evidence="12">
    <location>
        <begin position="310"/>
        <end position="386"/>
    </location>
</feature>
<dbReference type="GO" id="GO:0046872">
    <property type="term" value="F:metal ion binding"/>
    <property type="evidence" value="ECO:0007669"/>
    <property type="project" value="UniProtKB-UniRule"/>
</dbReference>